<dbReference type="Proteomes" id="UP001183388">
    <property type="component" value="Unassembled WGS sequence"/>
</dbReference>
<comment type="caution">
    <text evidence="4">The sequence shown here is derived from an EMBL/GenBank/DDBJ whole genome shotgun (WGS) entry which is preliminary data.</text>
</comment>
<protein>
    <submittedName>
        <fullName evidence="4">Uncharacterized protein</fullName>
    </submittedName>
</protein>
<keyword evidence="2" id="KW-0812">Transmembrane</keyword>
<feature type="chain" id="PRO_5047336678" evidence="3">
    <location>
        <begin position="36"/>
        <end position="192"/>
    </location>
</feature>
<evidence type="ECO:0000256" key="2">
    <source>
        <dbReference type="SAM" id="Phobius"/>
    </source>
</evidence>
<keyword evidence="3" id="KW-0732">Signal</keyword>
<evidence type="ECO:0000256" key="3">
    <source>
        <dbReference type="SAM" id="SignalP"/>
    </source>
</evidence>
<gene>
    <name evidence="4" type="ORF">RM780_26845</name>
</gene>
<keyword evidence="2" id="KW-1133">Transmembrane helix</keyword>
<evidence type="ECO:0000256" key="1">
    <source>
        <dbReference type="SAM" id="MobiDB-lite"/>
    </source>
</evidence>
<evidence type="ECO:0000313" key="4">
    <source>
        <dbReference type="EMBL" id="MDT0310537.1"/>
    </source>
</evidence>
<organism evidence="4 5">
    <name type="scientific">Streptomyces boetiae</name>
    <dbReference type="NCBI Taxonomy" id="3075541"/>
    <lineage>
        <taxon>Bacteria</taxon>
        <taxon>Bacillati</taxon>
        <taxon>Actinomycetota</taxon>
        <taxon>Actinomycetes</taxon>
        <taxon>Kitasatosporales</taxon>
        <taxon>Streptomycetaceae</taxon>
        <taxon>Streptomyces</taxon>
    </lineage>
</organism>
<keyword evidence="5" id="KW-1185">Reference proteome</keyword>
<proteinExistence type="predicted"/>
<accession>A0ABU2LH04</accession>
<feature type="region of interest" description="Disordered" evidence="1">
    <location>
        <begin position="57"/>
        <end position="83"/>
    </location>
</feature>
<feature type="transmembrane region" description="Helical" evidence="2">
    <location>
        <begin position="161"/>
        <end position="181"/>
    </location>
</feature>
<reference evidence="5" key="1">
    <citation type="submission" date="2023-07" db="EMBL/GenBank/DDBJ databases">
        <title>30 novel species of actinomycetes from the DSMZ collection.</title>
        <authorList>
            <person name="Nouioui I."/>
        </authorList>
    </citation>
    <scope>NUCLEOTIDE SEQUENCE [LARGE SCALE GENOMIC DNA]</scope>
    <source>
        <strain evidence="5">DSM 44917</strain>
    </source>
</reference>
<dbReference type="RefSeq" id="WP_311633504.1">
    <property type="nucleotide sequence ID" value="NZ_JAVREN010000078.1"/>
</dbReference>
<feature type="signal peptide" evidence="3">
    <location>
        <begin position="1"/>
        <end position="35"/>
    </location>
</feature>
<keyword evidence="2" id="KW-0472">Membrane</keyword>
<sequence length="192" mass="18885">MKSLSPHPTPPRRRLAAAAAGVVLALGVAAPAAVAQDEAGAAAHRVSRPAWDNVAPLSISPSSGGPNTSVTVKSTCQPSGPATSEAFQQSINLQPAGTNKWVGTGRIKSSGLVVGRTYSVTVRCSDGVTLSTSFTFTSSTPTGGAAAGFGGTGGAGGGKQATALAIGGGMAVAGAVGYVFLSRRRRATGNHL</sequence>
<evidence type="ECO:0000313" key="5">
    <source>
        <dbReference type="Proteomes" id="UP001183388"/>
    </source>
</evidence>
<dbReference type="EMBL" id="JAVREN010000078">
    <property type="protein sequence ID" value="MDT0310537.1"/>
    <property type="molecule type" value="Genomic_DNA"/>
</dbReference>
<feature type="compositionally biased region" description="Polar residues" evidence="1">
    <location>
        <begin position="59"/>
        <end position="83"/>
    </location>
</feature>
<dbReference type="PROSITE" id="PS51318">
    <property type="entry name" value="TAT"/>
    <property type="match status" value="1"/>
</dbReference>
<dbReference type="InterPro" id="IPR006311">
    <property type="entry name" value="TAT_signal"/>
</dbReference>
<name>A0ABU2LH04_9ACTN</name>